<sequence length="352" mass="37226">MQSPLVVLVATVAIIALSAMFVIIEFSLLGARRNRLAEAAATSRSARAALRSVNELTVMLAGAQLGITACTFALGAITKPALDRWLAPLFSSWGVPSWVADPLAFALALFVVTFLHLVIGEMAPKSWAIAHPERSASIIALPARAYTWPFRPLLRWINGIANRLVAATGVTPVDQAAVGGQDAATIRHLVEHSAEVGTLEPSFHTQIARAIDLESLEVAHLIRPGGKPTAVQAGATVADVHAASVRSGHLRILAFGTGTEPPQVVHVRDTLLEPGSRPAAELTRPPLILAATTPVHAALAQMRARSEQLAVVMDGDQFAGVVTVADILRRVLPGGSEDTDSLVRADRSRSDQ</sequence>
<dbReference type="GO" id="GO:0005886">
    <property type="term" value="C:plasma membrane"/>
    <property type="evidence" value="ECO:0007669"/>
    <property type="project" value="UniProtKB-SubCell"/>
</dbReference>
<dbReference type="PANTHER" id="PTHR43099">
    <property type="entry name" value="UPF0053 PROTEIN YRKA"/>
    <property type="match status" value="1"/>
</dbReference>
<evidence type="ECO:0000313" key="8">
    <source>
        <dbReference type="EMBL" id="HIZ37324.1"/>
    </source>
</evidence>
<evidence type="ECO:0000256" key="5">
    <source>
        <dbReference type="SAM" id="Phobius"/>
    </source>
</evidence>
<comment type="subcellular location">
    <subcellularLocation>
        <location evidence="1">Cell membrane</location>
        <topology evidence="1">Multi-pass membrane protein</topology>
    </subcellularLocation>
</comment>
<keyword evidence="2" id="KW-1003">Cell membrane</keyword>
<feature type="transmembrane region" description="Helical" evidence="5">
    <location>
        <begin position="6"/>
        <end position="31"/>
    </location>
</feature>
<dbReference type="InterPro" id="IPR000644">
    <property type="entry name" value="CBS_dom"/>
</dbReference>
<dbReference type="SUPFAM" id="SSF54631">
    <property type="entry name" value="CBS-domain pair"/>
    <property type="match status" value="1"/>
</dbReference>
<gene>
    <name evidence="8" type="ORF">H9815_16225</name>
</gene>
<dbReference type="InterPro" id="IPR002550">
    <property type="entry name" value="CNNM"/>
</dbReference>
<evidence type="ECO:0000259" key="6">
    <source>
        <dbReference type="PROSITE" id="PS51371"/>
    </source>
</evidence>
<proteinExistence type="predicted"/>
<feature type="domain" description="CBS" evidence="6">
    <location>
        <begin position="282"/>
        <end position="339"/>
    </location>
</feature>
<feature type="domain" description="CNNM transmembrane" evidence="7">
    <location>
        <begin position="1"/>
        <end position="203"/>
    </location>
</feature>
<evidence type="ECO:0000256" key="1">
    <source>
        <dbReference type="ARBA" id="ARBA00004651"/>
    </source>
</evidence>
<dbReference type="EMBL" id="DXBY01000278">
    <property type="protein sequence ID" value="HIZ37324.1"/>
    <property type="molecule type" value="Genomic_DNA"/>
</dbReference>
<dbReference type="Gene3D" id="3.10.580.10">
    <property type="entry name" value="CBS-domain"/>
    <property type="match status" value="1"/>
</dbReference>
<evidence type="ECO:0000256" key="2">
    <source>
        <dbReference type="ARBA" id="ARBA00022475"/>
    </source>
</evidence>
<dbReference type="PROSITE" id="PS51371">
    <property type="entry name" value="CBS"/>
    <property type="match status" value="1"/>
</dbReference>
<evidence type="ECO:0000256" key="3">
    <source>
        <dbReference type="PROSITE-ProRule" id="PRU00703"/>
    </source>
</evidence>
<feature type="transmembrane region" description="Helical" evidence="5">
    <location>
        <begin position="98"/>
        <end position="119"/>
    </location>
</feature>
<dbReference type="InterPro" id="IPR046342">
    <property type="entry name" value="CBS_dom_sf"/>
</dbReference>
<dbReference type="Pfam" id="PF00571">
    <property type="entry name" value="CBS"/>
    <property type="match status" value="1"/>
</dbReference>
<dbReference type="InterPro" id="IPR051676">
    <property type="entry name" value="UPF0053_domain"/>
</dbReference>
<reference evidence="8" key="1">
    <citation type="journal article" date="2021" name="PeerJ">
        <title>Extensive microbial diversity within the chicken gut microbiome revealed by metagenomics and culture.</title>
        <authorList>
            <person name="Gilroy R."/>
            <person name="Ravi A."/>
            <person name="Getino M."/>
            <person name="Pursley I."/>
            <person name="Horton D.L."/>
            <person name="Alikhan N.F."/>
            <person name="Baker D."/>
            <person name="Gharbi K."/>
            <person name="Hall N."/>
            <person name="Watson M."/>
            <person name="Adriaenssens E.M."/>
            <person name="Foster-Nyarko E."/>
            <person name="Jarju S."/>
            <person name="Secka A."/>
            <person name="Antonio M."/>
            <person name="Oren A."/>
            <person name="Chaudhuri R.R."/>
            <person name="La Ragione R."/>
            <person name="Hildebrand F."/>
            <person name="Pallen M.J."/>
        </authorList>
    </citation>
    <scope>NUCLEOTIDE SEQUENCE</scope>
    <source>
        <strain evidence="8">ChiGjej4B4-7305</strain>
    </source>
</reference>
<feature type="transmembrane region" description="Helical" evidence="5">
    <location>
        <begin position="52"/>
        <end position="78"/>
    </location>
</feature>
<organism evidence="8 9">
    <name type="scientific">Candidatus Ruania gallistercoris</name>
    <dbReference type="NCBI Taxonomy" id="2838746"/>
    <lineage>
        <taxon>Bacteria</taxon>
        <taxon>Bacillati</taxon>
        <taxon>Actinomycetota</taxon>
        <taxon>Actinomycetes</taxon>
        <taxon>Micrococcales</taxon>
        <taxon>Ruaniaceae</taxon>
        <taxon>Ruania</taxon>
    </lineage>
</organism>
<dbReference type="Gene3D" id="3.90.1280.20">
    <property type="match status" value="1"/>
</dbReference>
<keyword evidence="4 5" id="KW-0812">Transmembrane</keyword>
<name>A0A9D2EGR6_9MICO</name>
<dbReference type="Pfam" id="PF01595">
    <property type="entry name" value="CNNM"/>
    <property type="match status" value="1"/>
</dbReference>
<protein>
    <submittedName>
        <fullName evidence="8">Hemolysin family protein</fullName>
    </submittedName>
</protein>
<dbReference type="Proteomes" id="UP000824037">
    <property type="component" value="Unassembled WGS sequence"/>
</dbReference>
<keyword evidence="4 5" id="KW-1133">Transmembrane helix</keyword>
<reference evidence="8" key="2">
    <citation type="submission" date="2021-04" db="EMBL/GenBank/DDBJ databases">
        <authorList>
            <person name="Gilroy R."/>
        </authorList>
    </citation>
    <scope>NUCLEOTIDE SEQUENCE</scope>
    <source>
        <strain evidence="8">ChiGjej4B4-7305</strain>
    </source>
</reference>
<evidence type="ECO:0000259" key="7">
    <source>
        <dbReference type="PROSITE" id="PS51846"/>
    </source>
</evidence>
<keyword evidence="4 5" id="KW-0472">Membrane</keyword>
<dbReference type="PANTHER" id="PTHR43099:SF5">
    <property type="entry name" value="HLYC_CORC FAMILY TRANSPORTER"/>
    <property type="match status" value="1"/>
</dbReference>
<evidence type="ECO:0000313" key="9">
    <source>
        <dbReference type="Proteomes" id="UP000824037"/>
    </source>
</evidence>
<comment type="caution">
    <text evidence="8">The sequence shown here is derived from an EMBL/GenBank/DDBJ whole genome shotgun (WGS) entry which is preliminary data.</text>
</comment>
<accession>A0A9D2EGR6</accession>
<dbReference type="PROSITE" id="PS51846">
    <property type="entry name" value="CNNM"/>
    <property type="match status" value="1"/>
</dbReference>
<keyword evidence="3" id="KW-0129">CBS domain</keyword>
<dbReference type="AlphaFoldDB" id="A0A9D2EGR6"/>
<evidence type="ECO:0000256" key="4">
    <source>
        <dbReference type="PROSITE-ProRule" id="PRU01193"/>
    </source>
</evidence>